<organism evidence="1 2">
    <name type="scientific">Clunio marinus</name>
    <dbReference type="NCBI Taxonomy" id="568069"/>
    <lineage>
        <taxon>Eukaryota</taxon>
        <taxon>Metazoa</taxon>
        <taxon>Ecdysozoa</taxon>
        <taxon>Arthropoda</taxon>
        <taxon>Hexapoda</taxon>
        <taxon>Insecta</taxon>
        <taxon>Pterygota</taxon>
        <taxon>Neoptera</taxon>
        <taxon>Endopterygota</taxon>
        <taxon>Diptera</taxon>
        <taxon>Nematocera</taxon>
        <taxon>Chironomoidea</taxon>
        <taxon>Chironomidae</taxon>
        <taxon>Clunio</taxon>
    </lineage>
</organism>
<keyword evidence="2" id="KW-1185">Reference proteome</keyword>
<reference evidence="1 2" key="1">
    <citation type="submission" date="2015-04" db="EMBL/GenBank/DDBJ databases">
        <authorList>
            <person name="Syromyatnikov M.Y."/>
            <person name="Popov V.N."/>
        </authorList>
    </citation>
    <scope>NUCLEOTIDE SEQUENCE [LARGE SCALE GENOMIC DNA]</scope>
</reference>
<evidence type="ECO:0000313" key="1">
    <source>
        <dbReference type="EMBL" id="CRK86635.1"/>
    </source>
</evidence>
<dbReference type="AlphaFoldDB" id="A0A1J1HFK9"/>
<gene>
    <name evidence="1" type="ORF">CLUMA_CG000471</name>
</gene>
<accession>A0A1J1HFK9</accession>
<dbReference type="Proteomes" id="UP000183832">
    <property type="component" value="Unassembled WGS sequence"/>
</dbReference>
<dbReference type="EMBL" id="CVRI01000002">
    <property type="protein sequence ID" value="CRK86635.1"/>
    <property type="molecule type" value="Genomic_DNA"/>
</dbReference>
<protein>
    <submittedName>
        <fullName evidence="1">CLUMA_CG000471, isoform A</fullName>
    </submittedName>
</protein>
<sequence length="98" mass="11468">MKTCLMSSFFKSHKHRRLSGTIIQFIKQEIFVTITTNKYKIKNYLSEVMKSAVEILANTKHNNSSLHIINLKDTANEDMRFATVDLKIEILLPMYEME</sequence>
<proteinExistence type="predicted"/>
<name>A0A1J1HFK9_9DIPT</name>
<evidence type="ECO:0000313" key="2">
    <source>
        <dbReference type="Proteomes" id="UP000183832"/>
    </source>
</evidence>